<proteinExistence type="predicted"/>
<feature type="domain" description="DUF7492" evidence="3">
    <location>
        <begin position="29"/>
        <end position="259"/>
    </location>
</feature>
<dbReference type="EMBL" id="AQGS01000224">
    <property type="protein sequence ID" value="EPS41681.1"/>
    <property type="molecule type" value="Genomic_DNA"/>
</dbReference>
<accession>S8AKM8</accession>
<feature type="compositionally biased region" description="Polar residues" evidence="1">
    <location>
        <begin position="248"/>
        <end position="257"/>
    </location>
</feature>
<feature type="compositionally biased region" description="Low complexity" evidence="1">
    <location>
        <begin position="258"/>
        <end position="278"/>
    </location>
</feature>
<dbReference type="AlphaFoldDB" id="S8AKM8"/>
<gene>
    <name evidence="4" type="ORF">H072_4390</name>
</gene>
<reference evidence="5" key="2">
    <citation type="submission" date="2013-04" db="EMBL/GenBank/DDBJ databases">
        <title>Genomic mechanisms accounting for the adaptation to parasitism in nematode-trapping fungi.</title>
        <authorList>
            <person name="Ahren D.G."/>
        </authorList>
    </citation>
    <scope>NUCLEOTIDE SEQUENCE [LARGE SCALE GENOMIC DNA]</scope>
    <source>
        <strain evidence="5">CBS 200.50</strain>
    </source>
</reference>
<protein>
    <recommendedName>
        <fullName evidence="3">DUF7492 domain-containing protein</fullName>
    </recommendedName>
</protein>
<evidence type="ECO:0000313" key="5">
    <source>
        <dbReference type="Proteomes" id="UP000015100"/>
    </source>
</evidence>
<reference evidence="4 5" key="1">
    <citation type="journal article" date="2013" name="PLoS Genet.">
        <title>Genomic mechanisms accounting for the adaptation to parasitism in nematode-trapping fungi.</title>
        <authorList>
            <person name="Meerupati T."/>
            <person name="Andersson K.M."/>
            <person name="Friman E."/>
            <person name="Kumar D."/>
            <person name="Tunlid A."/>
            <person name="Ahren D."/>
        </authorList>
    </citation>
    <scope>NUCLEOTIDE SEQUENCE [LARGE SCALE GENOMIC DNA]</scope>
    <source>
        <strain evidence="4 5">CBS 200.50</strain>
    </source>
</reference>
<keyword evidence="5" id="KW-1185">Reference proteome</keyword>
<evidence type="ECO:0000256" key="1">
    <source>
        <dbReference type="SAM" id="MobiDB-lite"/>
    </source>
</evidence>
<feature type="signal peptide" evidence="2">
    <location>
        <begin position="1"/>
        <end position="30"/>
    </location>
</feature>
<dbReference type="InterPro" id="IPR055915">
    <property type="entry name" value="DUF7492"/>
</dbReference>
<sequence length="382" mass="42297">MDFALRIPRLFGIQYIILLLAILSGNVVDGHSWVDELSCASGPFFTSNPAKGYIRNYVGRQSTQIDSLTTFRILDLSSKQMVCAPRVQSPGQEAGFPKLKATPGDLIRASYLENGHIWQTLAGQNGPQAKSGTIYWYGTQNPKADRDIASVLKWTRDGKGGDGQGKLLDITPFDDGVCIETGHENAGPGRVSGPCKSYFRLPKDAQVGKDYTVYWLWDYSEHFGPAKPGFIEWYSSCMDIEIVSTGKRTTTGSASPAKTTPKTTKTTNKPKSTPKTTPGVVANKKVKIVTNTIKKTSTIKETVTQTTTQIVSGATAAAGKKQHRREAEEVEVDIEEREAKILPADSAPMVGLNRHLRREQLREERRQPQPTNEKRAWYSFWL</sequence>
<dbReference type="eggNOG" id="ENOG502SABV">
    <property type="taxonomic scope" value="Eukaryota"/>
</dbReference>
<dbReference type="OrthoDB" id="64281at2759"/>
<organism evidence="4 5">
    <name type="scientific">Dactylellina haptotyla (strain CBS 200.50)</name>
    <name type="common">Nematode-trapping fungus</name>
    <name type="synonym">Monacrosporium haptotylum</name>
    <dbReference type="NCBI Taxonomy" id="1284197"/>
    <lineage>
        <taxon>Eukaryota</taxon>
        <taxon>Fungi</taxon>
        <taxon>Dikarya</taxon>
        <taxon>Ascomycota</taxon>
        <taxon>Pezizomycotina</taxon>
        <taxon>Orbiliomycetes</taxon>
        <taxon>Orbiliales</taxon>
        <taxon>Orbiliaceae</taxon>
        <taxon>Dactylellina</taxon>
    </lineage>
</organism>
<evidence type="ECO:0000259" key="3">
    <source>
        <dbReference type="Pfam" id="PF24320"/>
    </source>
</evidence>
<name>S8AKM8_DACHA</name>
<dbReference type="HOGENOM" id="CLU_061208_0_0_1"/>
<keyword evidence="2" id="KW-0732">Signal</keyword>
<dbReference type="Proteomes" id="UP000015100">
    <property type="component" value="Unassembled WGS sequence"/>
</dbReference>
<comment type="caution">
    <text evidence="4">The sequence shown here is derived from an EMBL/GenBank/DDBJ whole genome shotgun (WGS) entry which is preliminary data.</text>
</comment>
<dbReference type="Pfam" id="PF24320">
    <property type="entry name" value="DUF7492"/>
    <property type="match status" value="1"/>
</dbReference>
<feature type="region of interest" description="Disordered" evidence="1">
    <location>
        <begin position="248"/>
        <end position="278"/>
    </location>
</feature>
<feature type="chain" id="PRO_5004547851" description="DUF7492 domain-containing protein" evidence="2">
    <location>
        <begin position="31"/>
        <end position="382"/>
    </location>
</feature>
<dbReference type="OMA" id="PRISECK"/>
<evidence type="ECO:0000313" key="4">
    <source>
        <dbReference type="EMBL" id="EPS41681.1"/>
    </source>
</evidence>
<evidence type="ECO:0000256" key="2">
    <source>
        <dbReference type="SAM" id="SignalP"/>
    </source>
</evidence>